<dbReference type="SMART" id="SM00530">
    <property type="entry name" value="HTH_XRE"/>
    <property type="match status" value="1"/>
</dbReference>
<accession>A0A445MXM0</accession>
<reference evidence="2" key="1">
    <citation type="submission" date="2018-01" db="EMBL/GenBank/DDBJ databases">
        <authorList>
            <person name="Regsiter A."/>
            <person name="William W."/>
        </authorList>
    </citation>
    <scope>NUCLEOTIDE SEQUENCE</scope>
    <source>
        <strain evidence="2">TRIP AH-1</strain>
    </source>
</reference>
<gene>
    <name evidence="2" type="ORF">PITCH_A2200002</name>
</gene>
<dbReference type="GO" id="GO:0003677">
    <property type="term" value="F:DNA binding"/>
    <property type="evidence" value="ECO:0007669"/>
    <property type="project" value="InterPro"/>
</dbReference>
<sequence>MTLGRLIKLVRTHRNKNQNEMAELLGISQNYLSLVESEKKQPSAELISKFAERLEISHDALIFAASDIPAELDADGRKDYKRLQNNILSLLLFEVTGELGKIEEVQS</sequence>
<dbReference type="InterPro" id="IPR001387">
    <property type="entry name" value="Cro/C1-type_HTH"/>
</dbReference>
<dbReference type="CDD" id="cd00093">
    <property type="entry name" value="HTH_XRE"/>
    <property type="match status" value="1"/>
</dbReference>
<dbReference type="Gene3D" id="1.10.260.40">
    <property type="entry name" value="lambda repressor-like DNA-binding domains"/>
    <property type="match status" value="1"/>
</dbReference>
<dbReference type="EMBL" id="OJIN01000136">
    <property type="protein sequence ID" value="SPD74274.1"/>
    <property type="molecule type" value="Genomic_DNA"/>
</dbReference>
<name>A0A445MXM0_9BACT</name>
<protein>
    <submittedName>
        <fullName evidence="2">Putative transcriptional regulator</fullName>
    </submittedName>
</protein>
<organism evidence="2">
    <name type="scientific">uncultured Desulfobacterium sp</name>
    <dbReference type="NCBI Taxonomy" id="201089"/>
    <lineage>
        <taxon>Bacteria</taxon>
        <taxon>Pseudomonadati</taxon>
        <taxon>Thermodesulfobacteriota</taxon>
        <taxon>Desulfobacteria</taxon>
        <taxon>Desulfobacterales</taxon>
        <taxon>Desulfobacteriaceae</taxon>
        <taxon>Desulfobacterium</taxon>
        <taxon>environmental samples</taxon>
    </lineage>
</organism>
<proteinExistence type="predicted"/>
<evidence type="ECO:0000259" key="1">
    <source>
        <dbReference type="PROSITE" id="PS50943"/>
    </source>
</evidence>
<feature type="domain" description="HTH cro/C1-type" evidence="1">
    <location>
        <begin position="7"/>
        <end position="61"/>
    </location>
</feature>
<dbReference type="Pfam" id="PF01381">
    <property type="entry name" value="HTH_3"/>
    <property type="match status" value="1"/>
</dbReference>
<evidence type="ECO:0000313" key="2">
    <source>
        <dbReference type="EMBL" id="SPD74274.1"/>
    </source>
</evidence>
<dbReference type="PROSITE" id="PS50943">
    <property type="entry name" value="HTH_CROC1"/>
    <property type="match status" value="1"/>
</dbReference>
<dbReference type="SUPFAM" id="SSF47413">
    <property type="entry name" value="lambda repressor-like DNA-binding domains"/>
    <property type="match status" value="1"/>
</dbReference>
<dbReference type="InterPro" id="IPR010982">
    <property type="entry name" value="Lambda_DNA-bd_dom_sf"/>
</dbReference>
<dbReference type="AlphaFoldDB" id="A0A445MXM0"/>